<accession>A0A834TNK8</accession>
<dbReference type="EMBL" id="JAAIUW010000007">
    <property type="protein sequence ID" value="KAF7823855.1"/>
    <property type="molecule type" value="Genomic_DNA"/>
</dbReference>
<sequence length="690" mass="79815">MSVRVVFANRSGFDAGIGFVKTWDERGSCLNIFWTTNRDRISENFTNFEAQDLLRNGFDVPIGVVKAWEDFGSYLNILWTSGWITKTFTNYEAKDLLRKVDLMLELDSSRHGRSVDHVLTYSRRQIASGFDAGIGVVKAWAEHGSCLNIFRMPNRGRILENFMNYEAKNLLGKHGRSVDHVLTYSERQIAVGGFDAGIGFVKTWEERGSCLNIFQLTIRGQIPKIFTNYEAKDLLRKHGRIVDHVLTYLRREIVVASQEPSQIMRQKTCCAKDYPKKLEFNKSEKEVKSHFEVSEHNEYVESVVDHVLTYSGRQIAIGSQKPSRITRQKTCCASMAEAWIMSSHIADDKSQSDLRNLHELRGKRLVPQRSGFDAGIGVVKAWEEHGSCLKIFRMKNQDRISETFTNYEAKDLLRKLGRSMDHVLTYSGRQSRSDLKTLQELRGKRLVPQAWEERGSRLNIFRTTKRGRIIETFTNYEAKDLLRKMINHGWISETFTNYEAKDLLCNCQGMGEASVMSCHISDDKSRSDLRKLYELRGKRLVVESGFDVPIGVVKAWEERRSYINIFWMINRGRISETFTNYEAKDLLRMYGRSVDHVFTYPDDKLWSDLRKLHELQGMGGAWIMSYKISDDKSRSVLRNLQESRGKRLDAQMSETRRFVLYLRTGVHLMLELESSRHGRSVDHVLTYSGR</sequence>
<gene>
    <name evidence="1" type="ORF">G2W53_021999</name>
</gene>
<name>A0A834TNK8_9FABA</name>
<organism evidence="1 2">
    <name type="scientific">Senna tora</name>
    <dbReference type="NCBI Taxonomy" id="362788"/>
    <lineage>
        <taxon>Eukaryota</taxon>
        <taxon>Viridiplantae</taxon>
        <taxon>Streptophyta</taxon>
        <taxon>Embryophyta</taxon>
        <taxon>Tracheophyta</taxon>
        <taxon>Spermatophyta</taxon>
        <taxon>Magnoliopsida</taxon>
        <taxon>eudicotyledons</taxon>
        <taxon>Gunneridae</taxon>
        <taxon>Pentapetalae</taxon>
        <taxon>rosids</taxon>
        <taxon>fabids</taxon>
        <taxon>Fabales</taxon>
        <taxon>Fabaceae</taxon>
        <taxon>Caesalpinioideae</taxon>
        <taxon>Cassia clade</taxon>
        <taxon>Senna</taxon>
    </lineage>
</organism>
<reference evidence="1" key="1">
    <citation type="submission" date="2020-09" db="EMBL/GenBank/DDBJ databases">
        <title>Genome-Enabled Discovery of Anthraquinone Biosynthesis in Senna tora.</title>
        <authorList>
            <person name="Kang S.-H."/>
            <person name="Pandey R.P."/>
            <person name="Lee C.-M."/>
            <person name="Sim J.-S."/>
            <person name="Jeong J.-T."/>
            <person name="Choi B.-S."/>
            <person name="Jung M."/>
            <person name="Ginzburg D."/>
            <person name="Zhao K."/>
            <person name="Won S.Y."/>
            <person name="Oh T.-J."/>
            <person name="Yu Y."/>
            <person name="Kim N.-H."/>
            <person name="Lee O.R."/>
            <person name="Lee T.-H."/>
            <person name="Bashyal P."/>
            <person name="Kim T.-S."/>
            <person name="Lee W.-H."/>
            <person name="Kawkins C."/>
            <person name="Kim C.-K."/>
            <person name="Kim J.S."/>
            <person name="Ahn B.O."/>
            <person name="Rhee S.Y."/>
            <person name="Sohng J.K."/>
        </authorList>
    </citation>
    <scope>NUCLEOTIDE SEQUENCE</scope>
    <source>
        <tissue evidence="1">Leaf</tissue>
    </source>
</reference>
<proteinExistence type="predicted"/>
<comment type="caution">
    <text evidence="1">The sequence shown here is derived from an EMBL/GenBank/DDBJ whole genome shotgun (WGS) entry which is preliminary data.</text>
</comment>
<dbReference type="Proteomes" id="UP000634136">
    <property type="component" value="Unassembled WGS sequence"/>
</dbReference>
<protein>
    <submittedName>
        <fullName evidence="1">Uncharacterized protein</fullName>
    </submittedName>
</protein>
<keyword evidence="2" id="KW-1185">Reference proteome</keyword>
<evidence type="ECO:0000313" key="2">
    <source>
        <dbReference type="Proteomes" id="UP000634136"/>
    </source>
</evidence>
<dbReference type="AlphaFoldDB" id="A0A834TNK8"/>
<evidence type="ECO:0000313" key="1">
    <source>
        <dbReference type="EMBL" id="KAF7823855.1"/>
    </source>
</evidence>